<dbReference type="VEuPathDB" id="PlasmoDB:PBANKA_0503100"/>
<evidence type="ECO:0000313" key="10">
    <source>
        <dbReference type="Proteomes" id="UP000219974"/>
    </source>
</evidence>
<dbReference type="Proteomes" id="UP000069549">
    <property type="component" value="Chromosome 5"/>
</dbReference>
<organism evidence="3 8">
    <name type="scientific">Plasmodium berghei</name>
    <dbReference type="NCBI Taxonomy" id="5821"/>
    <lineage>
        <taxon>Eukaryota</taxon>
        <taxon>Sar</taxon>
        <taxon>Alveolata</taxon>
        <taxon>Apicomplexa</taxon>
        <taxon>Aconoidasida</taxon>
        <taxon>Haemosporida</taxon>
        <taxon>Plasmodiidae</taxon>
        <taxon>Plasmodium</taxon>
        <taxon>Plasmodium (Vinckeia)</taxon>
    </lineage>
</organism>
<evidence type="ECO:0000256" key="1">
    <source>
        <dbReference type="SAM" id="Coils"/>
    </source>
</evidence>
<evidence type="ECO:0000313" key="9">
    <source>
        <dbReference type="Proteomes" id="UP000219860"/>
    </source>
</evidence>
<evidence type="ECO:0000313" key="4">
    <source>
        <dbReference type="EMBL" id="SCL92569.1"/>
    </source>
</evidence>
<evidence type="ECO:0000256" key="2">
    <source>
        <dbReference type="SAM" id="MobiDB-lite"/>
    </source>
</evidence>
<dbReference type="AlphaFoldDB" id="A0A0Y9UQ65"/>
<dbReference type="EMBL" id="LT160025">
    <property type="protein sequence ID" value="CXI07162.1"/>
    <property type="molecule type" value="Genomic_DNA"/>
</dbReference>
<evidence type="ECO:0000313" key="11">
    <source>
        <dbReference type="Proteomes" id="UP000220214"/>
    </source>
</evidence>
<dbReference type="Proteomes" id="UP000516480">
    <property type="component" value="Chromosome 5"/>
</dbReference>
<name>A0A0Y9UQ65_PLABE</name>
<evidence type="ECO:0000313" key="8">
    <source>
        <dbReference type="Proteomes" id="UP000069549"/>
    </source>
</evidence>
<evidence type="ECO:0000313" key="3">
    <source>
        <dbReference type="EMBL" id="CXI07162.1"/>
    </source>
</evidence>
<gene>
    <name evidence="3" type="ORF">PBK173_000072700</name>
    <name evidence="7" type="ORF">PBNK65E_000068900</name>
    <name evidence="4" type="ORF">PBNK65NY_000068400</name>
    <name evidence="5" type="ORF">PBSP11A_000068600</name>
    <name evidence="6" type="ORF">PBSP11RLL_000068700</name>
</gene>
<evidence type="ECO:0000313" key="12">
    <source>
        <dbReference type="Proteomes" id="UP000516480"/>
    </source>
</evidence>
<evidence type="ECO:0000313" key="6">
    <source>
        <dbReference type="EMBL" id="SCM17461.1"/>
    </source>
</evidence>
<dbReference type="OrthoDB" id="361063at2759"/>
<accession>A0A0Y9UQ65</accession>
<sequence length="634" mass="75542">MIGFIGQIRKEVMGFGIGKIKLIGCITNKRYSTKITTDIENNIIKKLVNMDSKNISYGIKKCVKNCFINKKMFNIYTDLVKKHSNNFEFQDVVLILQAYALCKERNFQVYSILSNRTLYIFKENKIEYNKLTYDNIYRYILASNNLNYTDYELMTIFLKIIKNNLNIFGMKKISNILHALVKLKIIDDELLDLCNFYILEHFDEMKYNYINHIFSAYSKKTSIAYSELYYKLIKHVYENIKLMDSISIYNTLIQIKNILAVLKRDKIYQSYFVNDNYVYDFDKNIPSKIDRIKDIEIKGDISELEKLNNKIDTHTNDIEYSNNVLSKEDNKKKKEEKIDDFCYINTETKKGEEEKKNNNCEDYNKKILNNVVPLLFYKVNSCLAFLSLNQLIKLLCAYKELNYFNYLYIYKRLLHFLLSKVKTSKINLKERILILEFFIVLPYVDNNMEEIINLVIDNIENILVFDYFYLCRLLVCCKHLQIHSDNILSKIDLLVFKNKKKFENYTNLNDLQLFLQFYNKNYQEWEEMIKFLNSIVEEKKNTNKIEEENNINSNIPSLPINNEIQKVITYKYNKIEKRFNENTVNIVDHTKSLVSQEKEISTNNPSDDNSPKNKNDISKNISQYLYFNLINEKK</sequence>
<reference evidence="3 8" key="1">
    <citation type="submission" date="2016-02" db="EMBL/GenBank/DDBJ databases">
        <authorList>
            <consortium name="Pathogen Informatics"/>
        </authorList>
    </citation>
    <scope>NUCLEOTIDE SEQUENCE [LARGE SCALE GENOMIC DNA]</scope>
    <source>
        <strain evidence="3 8">K173</strain>
        <strain evidence="4 12">NK65 ny</strain>
        <strain evidence="7 11">NK65e</strain>
        <strain evidence="5 9">SP11 Antwerpcl1</strain>
        <strain evidence="6 10">SP11 RLL</strain>
    </source>
</reference>
<proteinExistence type="predicted"/>
<dbReference type="Proteomes" id="UP000219860">
    <property type="component" value="Chromosome 5"/>
</dbReference>
<evidence type="ECO:0000313" key="7">
    <source>
        <dbReference type="EMBL" id="SCN22811.1"/>
    </source>
</evidence>
<dbReference type="EMBL" id="LT608269">
    <property type="protein sequence ID" value="SCM17461.1"/>
    <property type="molecule type" value="Genomic_DNA"/>
</dbReference>
<dbReference type="Proteomes" id="UP000220214">
    <property type="component" value="Chromosome 5"/>
</dbReference>
<dbReference type="Proteomes" id="UP000219974">
    <property type="component" value="Chromosome 5"/>
</dbReference>
<dbReference type="OMA" id="IKLLCAY"/>
<feature type="coiled-coil region" evidence="1">
    <location>
        <begin position="515"/>
        <end position="542"/>
    </location>
</feature>
<evidence type="ECO:0000313" key="5">
    <source>
        <dbReference type="EMBL" id="SCM15667.1"/>
    </source>
</evidence>
<dbReference type="EMBL" id="LT608141">
    <property type="protein sequence ID" value="SCL92569.1"/>
    <property type="molecule type" value="Genomic_DNA"/>
</dbReference>
<keyword evidence="1" id="KW-0175">Coiled coil</keyword>
<feature type="region of interest" description="Disordered" evidence="2">
    <location>
        <begin position="597"/>
        <end position="617"/>
    </location>
</feature>
<dbReference type="EMBL" id="LT614631">
    <property type="protein sequence ID" value="SCN22811.1"/>
    <property type="molecule type" value="Genomic_DNA"/>
</dbReference>
<protein>
    <submittedName>
        <fullName evidence="3">Uncharacterized protein</fullName>
    </submittedName>
</protein>
<dbReference type="EMBL" id="LT608253">
    <property type="protein sequence ID" value="SCM15667.1"/>
    <property type="molecule type" value="Genomic_DNA"/>
</dbReference>